<dbReference type="PANTHER" id="PTHR11544">
    <property type="entry name" value="COLD SHOCK DOMAIN CONTAINING PROTEINS"/>
    <property type="match status" value="1"/>
</dbReference>
<dbReference type="InterPro" id="IPR011129">
    <property type="entry name" value="CSD"/>
</dbReference>
<dbReference type="EMBL" id="BAABKC010000106">
    <property type="protein sequence ID" value="GAA5073617.1"/>
    <property type="molecule type" value="Genomic_DNA"/>
</dbReference>
<proteinExistence type="predicted"/>
<feature type="region of interest" description="Disordered" evidence="1">
    <location>
        <begin position="72"/>
        <end position="91"/>
    </location>
</feature>
<evidence type="ECO:0000259" key="2">
    <source>
        <dbReference type="PROSITE" id="PS51857"/>
    </source>
</evidence>
<dbReference type="SMART" id="SM00357">
    <property type="entry name" value="CSP"/>
    <property type="match status" value="1"/>
</dbReference>
<dbReference type="InterPro" id="IPR012340">
    <property type="entry name" value="NA-bd_OB-fold"/>
</dbReference>
<dbReference type="InterPro" id="IPR050181">
    <property type="entry name" value="Cold_shock_domain"/>
</dbReference>
<dbReference type="PRINTS" id="PR00050">
    <property type="entry name" value="COLDSHOCK"/>
</dbReference>
<dbReference type="PROSITE" id="PS51857">
    <property type="entry name" value="CSD_2"/>
    <property type="match status" value="1"/>
</dbReference>
<dbReference type="InterPro" id="IPR002059">
    <property type="entry name" value="CSP_DNA-bd"/>
</dbReference>
<dbReference type="Proteomes" id="UP001500124">
    <property type="component" value="Unassembled WGS sequence"/>
</dbReference>
<dbReference type="CDD" id="cd04458">
    <property type="entry name" value="CSP_CDS"/>
    <property type="match status" value="1"/>
</dbReference>
<evidence type="ECO:0000313" key="4">
    <source>
        <dbReference type="Proteomes" id="UP001500124"/>
    </source>
</evidence>
<accession>A0ABP9L8Z7</accession>
<dbReference type="SUPFAM" id="SSF50249">
    <property type="entry name" value="Nucleic acid-binding proteins"/>
    <property type="match status" value="1"/>
</dbReference>
<comment type="caution">
    <text evidence="3">The sequence shown here is derived from an EMBL/GenBank/DDBJ whole genome shotgun (WGS) entry which is preliminary data.</text>
</comment>
<dbReference type="Pfam" id="PF00313">
    <property type="entry name" value="CSD"/>
    <property type="match status" value="1"/>
</dbReference>
<evidence type="ECO:0000313" key="3">
    <source>
        <dbReference type="EMBL" id="GAA5073617.1"/>
    </source>
</evidence>
<sequence length="148" mass="15493">MVLGVGVVTGRVVRFDSARGYGFIAPDHGGEDVFLHVNDMLMPESYVRSGVAVEFEIEEGDRGPKASSVRLATKADGSPVTPPAAAPVAAGGRSAADDGLCDVLRHDEYVAEVTEVLLAAAPTLTGTQILQVRAGLLEFATKRGWIEG</sequence>
<organism evidence="3 4">
    <name type="scientific">Streptomyces similanensis</name>
    <dbReference type="NCBI Taxonomy" id="1274988"/>
    <lineage>
        <taxon>Bacteria</taxon>
        <taxon>Bacillati</taxon>
        <taxon>Actinomycetota</taxon>
        <taxon>Actinomycetes</taxon>
        <taxon>Kitasatosporales</taxon>
        <taxon>Streptomycetaceae</taxon>
        <taxon>Streptomyces</taxon>
    </lineage>
</organism>
<keyword evidence="4" id="KW-1185">Reference proteome</keyword>
<protein>
    <submittedName>
        <fullName evidence="3">Cold shock domain-containing protein</fullName>
    </submittedName>
</protein>
<evidence type="ECO:0000256" key="1">
    <source>
        <dbReference type="SAM" id="MobiDB-lite"/>
    </source>
</evidence>
<reference evidence="4" key="1">
    <citation type="journal article" date="2019" name="Int. J. Syst. Evol. Microbiol.">
        <title>The Global Catalogue of Microorganisms (GCM) 10K type strain sequencing project: providing services to taxonomists for standard genome sequencing and annotation.</title>
        <authorList>
            <consortium name="The Broad Institute Genomics Platform"/>
            <consortium name="The Broad Institute Genome Sequencing Center for Infectious Disease"/>
            <person name="Wu L."/>
            <person name="Ma J."/>
        </authorList>
    </citation>
    <scope>NUCLEOTIDE SEQUENCE [LARGE SCALE GENOMIC DNA]</scope>
    <source>
        <strain evidence="4">JCM 18410</strain>
    </source>
</reference>
<dbReference type="Gene3D" id="2.40.50.140">
    <property type="entry name" value="Nucleic acid-binding proteins"/>
    <property type="match status" value="1"/>
</dbReference>
<feature type="domain" description="CSD" evidence="2">
    <location>
        <begin position="7"/>
        <end position="71"/>
    </location>
</feature>
<name>A0ABP9L8Z7_9ACTN</name>
<gene>
    <name evidence="3" type="ORF">GCM10023336_61110</name>
</gene>